<accession>A0A381N4G3</accession>
<dbReference type="InterPro" id="IPR006222">
    <property type="entry name" value="GCVT_N"/>
</dbReference>
<name>A0A381N4G3_9ZZZZ</name>
<organism evidence="3">
    <name type="scientific">marine metagenome</name>
    <dbReference type="NCBI Taxonomy" id="408172"/>
    <lineage>
        <taxon>unclassified sequences</taxon>
        <taxon>metagenomes</taxon>
        <taxon>ecological metagenomes</taxon>
    </lineage>
</organism>
<gene>
    <name evidence="3" type="ORF">METZ01_LOCUS2384</name>
</gene>
<dbReference type="Pfam" id="PF08669">
    <property type="entry name" value="GCV_T_C"/>
    <property type="match status" value="1"/>
</dbReference>
<dbReference type="PANTHER" id="PTHR43757">
    <property type="entry name" value="AMINOMETHYLTRANSFERASE"/>
    <property type="match status" value="1"/>
</dbReference>
<dbReference type="PANTHER" id="PTHR43757:SF2">
    <property type="entry name" value="AMINOMETHYLTRANSFERASE, MITOCHONDRIAL"/>
    <property type="match status" value="1"/>
</dbReference>
<evidence type="ECO:0000259" key="2">
    <source>
        <dbReference type="Pfam" id="PF08669"/>
    </source>
</evidence>
<dbReference type="Pfam" id="PF01571">
    <property type="entry name" value="GCV_T"/>
    <property type="match status" value="1"/>
</dbReference>
<dbReference type="SUPFAM" id="SSF103025">
    <property type="entry name" value="Folate-binding domain"/>
    <property type="match status" value="1"/>
</dbReference>
<dbReference type="PIRSF" id="PIRSF006487">
    <property type="entry name" value="GcvT"/>
    <property type="match status" value="1"/>
</dbReference>
<dbReference type="InterPro" id="IPR027266">
    <property type="entry name" value="TrmE/GcvT-like"/>
</dbReference>
<dbReference type="EMBL" id="UINC01000122">
    <property type="protein sequence ID" value="SUZ49530.1"/>
    <property type="molecule type" value="Genomic_DNA"/>
</dbReference>
<protein>
    <recommendedName>
        <fullName evidence="4">Aminomethyltransferase folate-binding domain-containing protein</fullName>
    </recommendedName>
</protein>
<feature type="domain" description="GCVT N-terminal" evidence="1">
    <location>
        <begin position="22"/>
        <end position="273"/>
    </location>
</feature>
<reference evidence="3" key="1">
    <citation type="submission" date="2018-05" db="EMBL/GenBank/DDBJ databases">
        <authorList>
            <person name="Lanie J.A."/>
            <person name="Ng W.-L."/>
            <person name="Kazmierczak K.M."/>
            <person name="Andrzejewski T.M."/>
            <person name="Davidsen T.M."/>
            <person name="Wayne K.J."/>
            <person name="Tettelin H."/>
            <person name="Glass J.I."/>
            <person name="Rusch D."/>
            <person name="Podicherti R."/>
            <person name="Tsui H.-C.T."/>
            <person name="Winkler M.E."/>
        </authorList>
    </citation>
    <scope>NUCLEOTIDE SEQUENCE</scope>
</reference>
<sequence length="384" mass="43016">MNSKTEQTLLTISSRIRKSPYYKSTRRYGAKSFTIYNKMYMPTSYTSPVEEYWSLINDVTMWDVSCERQIEITGPDAHKLVQFLTPRDVSNCKVGHCLYVVLTHEQGGIVNDAILLRIGPEQFWISPGDGDVLLWIAGVAVNSGMNVNISEPDVSPLQIGGPKAPKVMNNLFGDWVLNLGYYHAQETTLNGIPLIVARTGWSGELSYELYLRDGKRGDELWELVFNSGKKHNIAPIAPSHMRSIEGGILSYGQDITWNDNPYVVGLDRLVNLEQSDNFIGKTALKKIKKEGPKRKLVGVEIQGDPIMKPPEHLWSIYEDSSVIGHVTRCGYSPRLEKNIGYANIPIKYSNIGSKVTVSSPTGDLLATVCKMPWFQAEREISETN</sequence>
<dbReference type="AlphaFoldDB" id="A0A381N4G3"/>
<dbReference type="InterPro" id="IPR028896">
    <property type="entry name" value="GcvT/YgfZ/DmdA"/>
</dbReference>
<evidence type="ECO:0008006" key="4">
    <source>
        <dbReference type="Google" id="ProtNLM"/>
    </source>
</evidence>
<dbReference type="InterPro" id="IPR013977">
    <property type="entry name" value="GcvT_C"/>
</dbReference>
<dbReference type="Gene3D" id="3.30.1360.120">
    <property type="entry name" value="Probable tRNA modification gtpase trme, domain 1"/>
    <property type="match status" value="1"/>
</dbReference>
<feature type="domain" description="Aminomethyltransferase C-terminal" evidence="2">
    <location>
        <begin position="294"/>
        <end position="374"/>
    </location>
</feature>
<evidence type="ECO:0000259" key="1">
    <source>
        <dbReference type="Pfam" id="PF01571"/>
    </source>
</evidence>
<proteinExistence type="predicted"/>
<dbReference type="InterPro" id="IPR029043">
    <property type="entry name" value="GcvT/YgfZ_C"/>
</dbReference>
<dbReference type="SUPFAM" id="SSF101790">
    <property type="entry name" value="Aminomethyltransferase beta-barrel domain"/>
    <property type="match status" value="1"/>
</dbReference>
<evidence type="ECO:0000313" key="3">
    <source>
        <dbReference type="EMBL" id="SUZ49530.1"/>
    </source>
</evidence>